<reference evidence="1 2" key="1">
    <citation type="submission" date="2020-06" db="EMBL/GenBank/DDBJ databases">
        <title>Transcriptomic and genomic resources for Thalictrum thalictroides and T. hernandezii: Facilitating candidate gene discovery in an emerging model plant lineage.</title>
        <authorList>
            <person name="Arias T."/>
            <person name="Riano-Pachon D.M."/>
            <person name="Di Stilio V.S."/>
        </authorList>
    </citation>
    <scope>NUCLEOTIDE SEQUENCE [LARGE SCALE GENOMIC DNA]</scope>
    <source>
        <strain evidence="2">cv. WT478/WT964</strain>
        <tissue evidence="1">Leaves</tissue>
    </source>
</reference>
<dbReference type="AlphaFoldDB" id="A0A7J6X091"/>
<dbReference type="EMBL" id="JABWDY010007179">
    <property type="protein sequence ID" value="KAF5203156.1"/>
    <property type="molecule type" value="Genomic_DNA"/>
</dbReference>
<keyword evidence="2" id="KW-1185">Reference proteome</keyword>
<dbReference type="Proteomes" id="UP000554482">
    <property type="component" value="Unassembled WGS sequence"/>
</dbReference>
<evidence type="ECO:0000313" key="2">
    <source>
        <dbReference type="Proteomes" id="UP000554482"/>
    </source>
</evidence>
<gene>
    <name evidence="1" type="ORF">FRX31_007258</name>
</gene>
<comment type="caution">
    <text evidence="1">The sequence shown here is derived from an EMBL/GenBank/DDBJ whole genome shotgun (WGS) entry which is preliminary data.</text>
</comment>
<organism evidence="1 2">
    <name type="scientific">Thalictrum thalictroides</name>
    <name type="common">Rue-anemone</name>
    <name type="synonym">Anemone thalictroides</name>
    <dbReference type="NCBI Taxonomy" id="46969"/>
    <lineage>
        <taxon>Eukaryota</taxon>
        <taxon>Viridiplantae</taxon>
        <taxon>Streptophyta</taxon>
        <taxon>Embryophyta</taxon>
        <taxon>Tracheophyta</taxon>
        <taxon>Spermatophyta</taxon>
        <taxon>Magnoliopsida</taxon>
        <taxon>Ranunculales</taxon>
        <taxon>Ranunculaceae</taxon>
        <taxon>Thalictroideae</taxon>
        <taxon>Thalictrum</taxon>
    </lineage>
</organism>
<name>A0A7J6X091_THATH</name>
<proteinExistence type="predicted"/>
<sequence length="67" mass="8009">MRKQNITNLEVWSKDAICGLIYKLGTKENNLWVNWMWRNCMKKKFLWSVKTPNDCSWGLEEDIISSN</sequence>
<accession>A0A7J6X091</accession>
<evidence type="ECO:0000313" key="1">
    <source>
        <dbReference type="EMBL" id="KAF5203156.1"/>
    </source>
</evidence>
<protein>
    <submittedName>
        <fullName evidence="1">Uncharacterized protein</fullName>
    </submittedName>
</protein>